<dbReference type="AlphaFoldDB" id="Q7UID1"/>
<evidence type="ECO:0000313" key="2">
    <source>
        <dbReference type="Proteomes" id="UP000001025"/>
    </source>
</evidence>
<evidence type="ECO:0000313" key="1">
    <source>
        <dbReference type="EMBL" id="CAD77683.1"/>
    </source>
</evidence>
<dbReference type="EnsemblBacteria" id="CAD77683">
    <property type="protein sequence ID" value="CAD77683"/>
    <property type="gene ID" value="RB12612"/>
</dbReference>
<organism evidence="1 2">
    <name type="scientific">Rhodopirellula baltica (strain DSM 10527 / NCIMB 13988 / SH1)</name>
    <dbReference type="NCBI Taxonomy" id="243090"/>
    <lineage>
        <taxon>Bacteria</taxon>
        <taxon>Pseudomonadati</taxon>
        <taxon>Planctomycetota</taxon>
        <taxon>Planctomycetia</taxon>
        <taxon>Pirellulales</taxon>
        <taxon>Pirellulaceae</taxon>
        <taxon>Rhodopirellula</taxon>
    </lineage>
</organism>
<accession>Q7UID1</accession>
<keyword evidence="2" id="KW-1185">Reference proteome</keyword>
<protein>
    <submittedName>
        <fullName evidence="1">Uncharacterized protein</fullName>
    </submittedName>
</protein>
<gene>
    <name evidence="1" type="ordered locus">RB12612</name>
</gene>
<dbReference type="EMBL" id="BX294155">
    <property type="protein sequence ID" value="CAD77683.1"/>
    <property type="molecule type" value="Genomic_DNA"/>
</dbReference>
<dbReference type="KEGG" id="rba:RB12612"/>
<dbReference type="Proteomes" id="UP000001025">
    <property type="component" value="Chromosome"/>
</dbReference>
<dbReference type="InParanoid" id="Q7UID1"/>
<dbReference type="STRING" id="243090.RB12612"/>
<name>Q7UID1_RHOBA</name>
<proteinExistence type="predicted"/>
<dbReference type="HOGENOM" id="CLU_2603663_0_0_0"/>
<reference evidence="1 2" key="1">
    <citation type="journal article" date="2003" name="Proc. Natl. Acad. Sci. U.S.A.">
        <title>Complete genome sequence of the marine planctomycete Pirellula sp. strain 1.</title>
        <authorList>
            <person name="Gloeckner F.O."/>
            <person name="Kube M."/>
            <person name="Bauer M."/>
            <person name="Teeling H."/>
            <person name="Lombardot T."/>
            <person name="Ludwig W."/>
            <person name="Gade D."/>
            <person name="Beck A."/>
            <person name="Borzym K."/>
            <person name="Heitmann K."/>
            <person name="Rabus R."/>
            <person name="Schlesner H."/>
            <person name="Amann R."/>
            <person name="Reinhardt R."/>
        </authorList>
    </citation>
    <scope>NUCLEOTIDE SEQUENCE [LARGE SCALE GENOMIC DNA]</scope>
    <source>
        <strain evidence="2">DSM 10527 / NCIMB 13988 / SH1</strain>
    </source>
</reference>
<sequence length="79" mass="8912">MIDIGRLIGPHRAMDRIPSVEKTERGGCEAFLGSRCPRTFKSRILDSGVGCYHSESPAKEIRQPFRIDARRSCKAICNY</sequence>